<gene>
    <name evidence="1" type="ORF">BN2614_LOCUS1</name>
</gene>
<organism evidence="1 2">
    <name type="scientific">Gulo gulo</name>
    <name type="common">Wolverine</name>
    <name type="synonym">Gluton</name>
    <dbReference type="NCBI Taxonomy" id="48420"/>
    <lineage>
        <taxon>Eukaryota</taxon>
        <taxon>Metazoa</taxon>
        <taxon>Chordata</taxon>
        <taxon>Craniata</taxon>
        <taxon>Vertebrata</taxon>
        <taxon>Euteleostomi</taxon>
        <taxon>Mammalia</taxon>
        <taxon>Eutheria</taxon>
        <taxon>Laurasiatheria</taxon>
        <taxon>Carnivora</taxon>
        <taxon>Caniformia</taxon>
        <taxon>Musteloidea</taxon>
        <taxon>Mustelidae</taxon>
        <taxon>Guloninae</taxon>
        <taxon>Gulo</taxon>
    </lineage>
</organism>
<dbReference type="Proteomes" id="UP000269945">
    <property type="component" value="Unassembled WGS sequence"/>
</dbReference>
<sequence>LCRGVWVLQSWSSAQVRDSLSSLHLLLLPNTQAERGPFCGAAASVEPSIGHGRVRGSDRGGSGAAP</sequence>
<reference evidence="1 2" key="1">
    <citation type="submission" date="2018-10" db="EMBL/GenBank/DDBJ databases">
        <authorList>
            <person name="Ekblom R."/>
            <person name="Jareborg N."/>
        </authorList>
    </citation>
    <scope>NUCLEOTIDE SEQUENCE [LARGE SCALE GENOMIC DNA]</scope>
    <source>
        <tissue evidence="1">Muscle</tissue>
    </source>
</reference>
<dbReference type="AlphaFoldDB" id="A0A9X9LMP4"/>
<keyword evidence="2" id="KW-1185">Reference proteome</keyword>
<accession>A0A9X9LMP4</accession>
<protein>
    <submittedName>
        <fullName evidence="1">Uncharacterized protein</fullName>
    </submittedName>
</protein>
<dbReference type="EMBL" id="CYRY02008147">
    <property type="protein sequence ID" value="VCW76945.1"/>
    <property type="molecule type" value="Genomic_DNA"/>
</dbReference>
<evidence type="ECO:0000313" key="2">
    <source>
        <dbReference type="Proteomes" id="UP000269945"/>
    </source>
</evidence>
<proteinExistence type="predicted"/>
<comment type="caution">
    <text evidence="1">The sequence shown here is derived from an EMBL/GenBank/DDBJ whole genome shotgun (WGS) entry which is preliminary data.</text>
</comment>
<feature type="non-terminal residue" evidence="1">
    <location>
        <position position="1"/>
    </location>
</feature>
<name>A0A9X9LMP4_GULGU</name>
<evidence type="ECO:0000313" key="1">
    <source>
        <dbReference type="EMBL" id="VCW76945.1"/>
    </source>
</evidence>